<name>A0ABS9D724_9ALTE</name>
<gene>
    <name evidence="3" type="ORF">L0668_10155</name>
</gene>
<feature type="region of interest" description="Disordered" evidence="1">
    <location>
        <begin position="346"/>
        <end position="377"/>
    </location>
</feature>
<dbReference type="EMBL" id="JAKGAS010000004">
    <property type="protein sequence ID" value="MCF2948469.1"/>
    <property type="molecule type" value="Genomic_DNA"/>
</dbReference>
<organism evidence="3 4">
    <name type="scientific">Paraglaciecola algarum</name>
    <dbReference type="NCBI Taxonomy" id="3050085"/>
    <lineage>
        <taxon>Bacteria</taxon>
        <taxon>Pseudomonadati</taxon>
        <taxon>Pseudomonadota</taxon>
        <taxon>Gammaproteobacteria</taxon>
        <taxon>Alteromonadales</taxon>
        <taxon>Alteromonadaceae</taxon>
        <taxon>Paraglaciecola</taxon>
    </lineage>
</organism>
<protein>
    <submittedName>
        <fullName evidence="3">Flagellar hook-length control protein FliK</fullName>
    </submittedName>
</protein>
<comment type="caution">
    <text evidence="3">The sequence shown here is derived from an EMBL/GenBank/DDBJ whole genome shotgun (WGS) entry which is preliminary data.</text>
</comment>
<feature type="compositionally biased region" description="Polar residues" evidence="1">
    <location>
        <begin position="425"/>
        <end position="446"/>
    </location>
</feature>
<evidence type="ECO:0000313" key="3">
    <source>
        <dbReference type="EMBL" id="MCF2948469.1"/>
    </source>
</evidence>
<dbReference type="InterPro" id="IPR021136">
    <property type="entry name" value="Flagellar_hook_control-like_C"/>
</dbReference>
<dbReference type="InterPro" id="IPR038610">
    <property type="entry name" value="FliK-like_C_sf"/>
</dbReference>
<feature type="region of interest" description="Disordered" evidence="1">
    <location>
        <begin position="401"/>
        <end position="447"/>
    </location>
</feature>
<keyword evidence="3" id="KW-0966">Cell projection</keyword>
<dbReference type="Pfam" id="PF02120">
    <property type="entry name" value="Flg_hook"/>
    <property type="match status" value="1"/>
</dbReference>
<reference evidence="3 4" key="1">
    <citation type="submission" date="2022-01" db="EMBL/GenBank/DDBJ databases">
        <title>Paraglaciecola sp. G1-23.</title>
        <authorList>
            <person name="Jin M.S."/>
            <person name="Han D.M."/>
            <person name="Kim H.M."/>
            <person name="Jeon C.O."/>
        </authorList>
    </citation>
    <scope>NUCLEOTIDE SEQUENCE [LARGE SCALE GENOMIC DNA]</scope>
    <source>
        <strain evidence="3 4">G1-23</strain>
    </source>
</reference>
<proteinExistence type="predicted"/>
<feature type="compositionally biased region" description="Low complexity" evidence="1">
    <location>
        <begin position="358"/>
        <end position="373"/>
    </location>
</feature>
<dbReference type="Proteomes" id="UP001521137">
    <property type="component" value="Unassembled WGS sequence"/>
</dbReference>
<keyword evidence="3" id="KW-0969">Cilium</keyword>
<evidence type="ECO:0000313" key="4">
    <source>
        <dbReference type="Proteomes" id="UP001521137"/>
    </source>
</evidence>
<accession>A0ABS9D724</accession>
<dbReference type="Gene3D" id="3.30.750.140">
    <property type="match status" value="1"/>
</dbReference>
<dbReference type="RefSeq" id="WP_235312267.1">
    <property type="nucleotide sequence ID" value="NZ_JAKGAS010000004.1"/>
</dbReference>
<keyword evidence="3" id="KW-0282">Flagellum</keyword>
<evidence type="ECO:0000256" key="1">
    <source>
        <dbReference type="SAM" id="MobiDB-lite"/>
    </source>
</evidence>
<keyword evidence="4" id="KW-1185">Reference proteome</keyword>
<feature type="domain" description="Flagellar hook-length control protein-like C-terminal" evidence="2">
    <location>
        <begin position="738"/>
        <end position="815"/>
    </location>
</feature>
<evidence type="ECO:0000259" key="2">
    <source>
        <dbReference type="Pfam" id="PF02120"/>
    </source>
</evidence>
<sequence length="833" mass="91686">MPDIPKTANTALSQAQSLVKPTGQSTQLATADVSRQTVDVIVRQLSGNLLNIVRSAGLLNKPAILPQPIIQGNLRSEQSHTLRATLDPKPILEFFSPQSVNQQKLISLNNQQIQTLLQLPPKQLLASLIGEQHSNLQKNLSVNGTVLNNTSILNHDVAPAKNTTAKSTLLIKLATHSVPIELTLPNTQNAKLNVGDKLVLSLKPAGMNWQLSVQSSQVTKGIFENSKPTEKAVSQNVLIQPSKAAEIVKAALIEGSSSKPVQLTLIPKQVLQHLAKSSLPESQTLIETLKKNPVDKLSLQIESGNKFQLKLETHKPIATIPITKEIAQALAPLKLPNQQSIIKTVNQTQTSPPIRDINTPLLNNTPNKPPTELSVKETTQHPLVRAIVQFSDSAKKVLTGKLDSQFPRPQAMQNNDRIETEKTQQRSSSQKSNIDSNLNMNANSSGVRVASNKADLISQQLNPASDLATNQTSKTKVDELALTNKQTEAQPNLKQLAEKLIQQVSSNPIETSVINPKLLNDKSQQQQLIQQLLRIVQAKAETPSKVLKNIENTLTDKEFLKSSLDLSTKQIIDHSLQQTKTALPQGKEVDAQNIKQLLTSPVLNLSTNQLISSGSNQGLINSLVTLLQISLSARLAKNQNSRTEQVIRALTSILPKTGNTSAKVTPKSLNELTQLEQKHQLMREIGRLMSGHQANKLTNAEQMLQGQESIYYNLPTLMGGILKDTELLIKREQNHQQQKDAATSDNQTWQLTMKLSVGELGELLTKAKLRPDNLELNFYASNEEVKIQVMSYLPLFKRKLKSLGIEVNKSQCQLGKIPDSLQARPYHVFQTKV</sequence>